<dbReference type="SMART" id="SM00343">
    <property type="entry name" value="ZnF_C2HC"/>
    <property type="match status" value="1"/>
</dbReference>
<dbReference type="GO" id="GO:0003676">
    <property type="term" value="F:nucleic acid binding"/>
    <property type="evidence" value="ECO:0007669"/>
    <property type="project" value="InterPro"/>
</dbReference>
<dbReference type="Gene3D" id="4.10.60.10">
    <property type="entry name" value="Zinc finger, CCHC-type"/>
    <property type="match status" value="1"/>
</dbReference>
<proteinExistence type="predicted"/>
<dbReference type="InterPro" id="IPR036875">
    <property type="entry name" value="Znf_CCHC_sf"/>
</dbReference>
<dbReference type="InterPro" id="IPR001878">
    <property type="entry name" value="Znf_CCHC"/>
</dbReference>
<name>A0A0B1TK74_OESDE</name>
<dbReference type="GO" id="GO:0008270">
    <property type="term" value="F:zinc ion binding"/>
    <property type="evidence" value="ECO:0007669"/>
    <property type="project" value="UniProtKB-KW"/>
</dbReference>
<evidence type="ECO:0000313" key="5">
    <source>
        <dbReference type="Proteomes" id="UP000053660"/>
    </source>
</evidence>
<dbReference type="EMBL" id="KN549838">
    <property type="protein sequence ID" value="KHJ95820.1"/>
    <property type="molecule type" value="Genomic_DNA"/>
</dbReference>
<evidence type="ECO:0000259" key="3">
    <source>
        <dbReference type="PROSITE" id="PS50158"/>
    </source>
</evidence>
<feature type="region of interest" description="Disordered" evidence="2">
    <location>
        <begin position="316"/>
        <end position="368"/>
    </location>
</feature>
<dbReference type="Proteomes" id="UP000053660">
    <property type="component" value="Unassembled WGS sequence"/>
</dbReference>
<keyword evidence="1" id="KW-0863">Zinc-finger</keyword>
<keyword evidence="1" id="KW-0479">Metal-binding</keyword>
<dbReference type="Pfam" id="PF00098">
    <property type="entry name" value="zf-CCHC"/>
    <property type="match status" value="1"/>
</dbReference>
<keyword evidence="1" id="KW-0862">Zinc</keyword>
<accession>A0A0B1TK74</accession>
<evidence type="ECO:0000313" key="4">
    <source>
        <dbReference type="EMBL" id="KHJ95820.1"/>
    </source>
</evidence>
<dbReference type="SUPFAM" id="SSF57756">
    <property type="entry name" value="Retrovirus zinc finger-like domains"/>
    <property type="match status" value="1"/>
</dbReference>
<sequence>MPSTPFLQCEVEAALESMNTGKTPGDDGITIEMLKVRGIESENEWDEYVSTMERDGDTLAEVCDILNTDMLRVTNVVKQMKLKSEKREPTEARRETQGAEQTGTDWSVLRAQLETMCGDILRKRKGANRFLRKYGKEIRDGRTLIDILGDDHLDDRAKCTFLSFPVEVRQGGFDMVVEYMKKLLSEETVAGRMRAIAELRDLRMRPNQSVAEFCVALEKLGRRANPEEKAEDRSLEFAQIFLSNLRHWPEHAQLLSALNKVRPEKAYDEVKELATAIEQSRRLFGFPVKEWGEQRQEWKTRAGYYRTGYAVEDSGRSYERSDRKEYTRNLDTRQHTSSTRSRGEINHEGNGSRFGESEPPSEERIRAVRDKEEARKCFNCSKFGHIRRDCPQRRTQARQIERESQMFEPKKEHRASTFIDKARSLGVRTKAVVSGKGLPIGEKTCSWVNMMEERIPAVLDNGLMISIIPVAVLARAKEKGVDIDSLELITDADLKPVYDASDNKMEFLGAIKIPTELEGGRKSMLAFHVMDSRANEILLGTNSLKDLGVGLSLSSSNEPRRYGKSRLPAVAKVRSVYVSPHGTTVVPAPCEVIENSSKGSVCSRHPERTSGFLKGKRKGRRLDIHVVKDSEIPRTERGKHGRNPKTNRVLRVTVPYFSVAGQGKLERTLKWERQKALGSIFFESCESRSAKMSLRSREEKSRRGNVFIFS</sequence>
<dbReference type="PROSITE" id="PS50158">
    <property type="entry name" value="ZF_CCHC"/>
    <property type="match status" value="1"/>
</dbReference>
<keyword evidence="5" id="KW-1185">Reference proteome</keyword>
<dbReference type="OrthoDB" id="407509at2759"/>
<protein>
    <submittedName>
        <fullName evidence="4">Zinc knuckle</fullName>
    </submittedName>
</protein>
<dbReference type="AlphaFoldDB" id="A0A0B1TK74"/>
<evidence type="ECO:0000256" key="2">
    <source>
        <dbReference type="SAM" id="MobiDB-lite"/>
    </source>
</evidence>
<gene>
    <name evidence="4" type="ORF">OESDEN_04225</name>
</gene>
<feature type="region of interest" description="Disordered" evidence="2">
    <location>
        <begin position="82"/>
        <end position="102"/>
    </location>
</feature>
<dbReference type="GO" id="GO:0005737">
    <property type="term" value="C:cytoplasm"/>
    <property type="evidence" value="ECO:0007669"/>
    <property type="project" value="UniProtKB-ARBA"/>
</dbReference>
<feature type="compositionally biased region" description="Basic and acidic residues" evidence="2">
    <location>
        <begin position="316"/>
        <end position="334"/>
    </location>
</feature>
<dbReference type="GO" id="GO:0019899">
    <property type="term" value="F:enzyme binding"/>
    <property type="evidence" value="ECO:0007669"/>
    <property type="project" value="UniProtKB-ARBA"/>
</dbReference>
<evidence type="ECO:0000256" key="1">
    <source>
        <dbReference type="PROSITE-ProRule" id="PRU00047"/>
    </source>
</evidence>
<feature type="domain" description="CCHC-type" evidence="3">
    <location>
        <begin position="375"/>
        <end position="392"/>
    </location>
</feature>
<organism evidence="4 5">
    <name type="scientific">Oesophagostomum dentatum</name>
    <name type="common">Nodular worm</name>
    <dbReference type="NCBI Taxonomy" id="61180"/>
    <lineage>
        <taxon>Eukaryota</taxon>
        <taxon>Metazoa</taxon>
        <taxon>Ecdysozoa</taxon>
        <taxon>Nematoda</taxon>
        <taxon>Chromadorea</taxon>
        <taxon>Rhabditida</taxon>
        <taxon>Rhabditina</taxon>
        <taxon>Rhabditomorpha</taxon>
        <taxon>Strongyloidea</taxon>
        <taxon>Strongylidae</taxon>
        <taxon>Oesophagostomum</taxon>
    </lineage>
</organism>
<reference evidence="4 5" key="1">
    <citation type="submission" date="2014-03" db="EMBL/GenBank/DDBJ databases">
        <title>Draft genome of the hookworm Oesophagostomum dentatum.</title>
        <authorList>
            <person name="Mitreva M."/>
        </authorList>
    </citation>
    <scope>NUCLEOTIDE SEQUENCE [LARGE SCALE GENOMIC DNA]</scope>
    <source>
        <strain evidence="4 5">OD-Hann</strain>
    </source>
</reference>
<feature type="compositionally biased region" description="Basic and acidic residues" evidence="2">
    <location>
        <begin position="82"/>
        <end position="97"/>
    </location>
</feature>